<accession>A0A3E2GVG7</accession>
<protein>
    <recommendedName>
        <fullName evidence="1">Heterokaryon incompatibility domain-containing protein</fullName>
    </recommendedName>
</protein>
<dbReference type="AlphaFoldDB" id="A0A3E2GVG7"/>
<reference evidence="2 3" key="1">
    <citation type="submission" date="2018-05" db="EMBL/GenBank/DDBJ databases">
        <title>Draft genome sequence of Scytalidium lignicola DSM 105466, a ubiquitous saprotrophic fungus.</title>
        <authorList>
            <person name="Buettner E."/>
            <person name="Gebauer A.M."/>
            <person name="Hofrichter M."/>
            <person name="Liers C."/>
            <person name="Kellner H."/>
        </authorList>
    </citation>
    <scope>NUCLEOTIDE SEQUENCE [LARGE SCALE GENOMIC DNA]</scope>
    <source>
        <strain evidence="2 3">DSM 105466</strain>
    </source>
</reference>
<feature type="non-terminal residue" evidence="2">
    <location>
        <position position="1"/>
    </location>
</feature>
<name>A0A3E2GVG7_SCYLI</name>
<evidence type="ECO:0000259" key="1">
    <source>
        <dbReference type="Pfam" id="PF06985"/>
    </source>
</evidence>
<dbReference type="InterPro" id="IPR052895">
    <property type="entry name" value="HetReg/Transcr_Mod"/>
</dbReference>
<dbReference type="Pfam" id="PF06985">
    <property type="entry name" value="HET"/>
    <property type="match status" value="1"/>
</dbReference>
<organism evidence="2 3">
    <name type="scientific">Scytalidium lignicola</name>
    <name type="common">Hyphomycete</name>
    <dbReference type="NCBI Taxonomy" id="5539"/>
    <lineage>
        <taxon>Eukaryota</taxon>
        <taxon>Fungi</taxon>
        <taxon>Dikarya</taxon>
        <taxon>Ascomycota</taxon>
        <taxon>Pezizomycotina</taxon>
        <taxon>Leotiomycetes</taxon>
        <taxon>Leotiomycetes incertae sedis</taxon>
        <taxon>Scytalidium</taxon>
    </lineage>
</organism>
<sequence>MEVTTNLEAALRELRAQNITTLWIDALCINQNDLLERALQVMRMGLIYSRAQAVVLWLGEESHDSRMAFRQLQEQEPKHAFSSTTWRQGSSALSRELGARQRNPLQSLFERPFWRRVDVTSWAKLTNVFKRFKNRDHGLIVPPEVLPLLLDTLFMSRDFLATDRRDKVYVYALLGLTSDGTELIPTPNYLESTTTESVVFQALKESLSSVKLYSYLVKIKSYVEILGTTPGSTVPQPTTPVIPEWANLVVLNKGTFDDFWPHWADNSNYAYGPAIPPGDESDDLPHRLSYSGLHASAYMIDTIKTLTTSFDLLTTLPRSPTSDRNTKKPQSDEERFGNWVFENQDFPYMGRTLRGWIDSYAESKQYKGKCGEHGLLKKITKKTSLPPVEEDVAVLLAAFKRTSQKGWALQLATGLESPSGNGTAIYALPRDVQLGDLICLLYGRNIPIVVRPDGHRYRFICGTRLQIDGYTRDYQMSAFPWRDVIIC</sequence>
<dbReference type="InterPro" id="IPR010730">
    <property type="entry name" value="HET"/>
</dbReference>
<evidence type="ECO:0000313" key="2">
    <source>
        <dbReference type="EMBL" id="RFU25078.1"/>
    </source>
</evidence>
<dbReference type="PANTHER" id="PTHR24148:SF73">
    <property type="entry name" value="HET DOMAIN PROTEIN (AFU_ORTHOLOGUE AFUA_8G01020)"/>
    <property type="match status" value="1"/>
</dbReference>
<dbReference type="Proteomes" id="UP000258309">
    <property type="component" value="Unassembled WGS sequence"/>
</dbReference>
<keyword evidence="3" id="KW-1185">Reference proteome</keyword>
<feature type="domain" description="Heterokaryon incompatibility" evidence="1">
    <location>
        <begin position="2"/>
        <end position="117"/>
    </location>
</feature>
<comment type="caution">
    <text evidence="2">The sequence shown here is derived from an EMBL/GenBank/DDBJ whole genome shotgun (WGS) entry which is preliminary data.</text>
</comment>
<feature type="non-terminal residue" evidence="2">
    <location>
        <position position="487"/>
    </location>
</feature>
<dbReference type="EMBL" id="NCSJ02000366">
    <property type="protein sequence ID" value="RFU25078.1"/>
    <property type="molecule type" value="Genomic_DNA"/>
</dbReference>
<proteinExistence type="predicted"/>
<dbReference type="OrthoDB" id="3526006at2759"/>
<evidence type="ECO:0000313" key="3">
    <source>
        <dbReference type="Proteomes" id="UP000258309"/>
    </source>
</evidence>
<gene>
    <name evidence="2" type="ORF">B7463_g11261</name>
</gene>
<dbReference type="PANTHER" id="PTHR24148">
    <property type="entry name" value="ANKYRIN REPEAT DOMAIN-CONTAINING PROTEIN 39 HOMOLOG-RELATED"/>
    <property type="match status" value="1"/>
</dbReference>